<proteinExistence type="predicted"/>
<gene>
    <name evidence="1" type="ORF">HY544_04715</name>
</gene>
<dbReference type="Gene3D" id="3.40.390.10">
    <property type="entry name" value="Collagenase (Catalytic Domain)"/>
    <property type="match status" value="1"/>
</dbReference>
<evidence type="ECO:0000313" key="2">
    <source>
        <dbReference type="Proteomes" id="UP000732298"/>
    </source>
</evidence>
<dbReference type="InterPro" id="IPR024079">
    <property type="entry name" value="MetalloPept_cat_dom_sf"/>
</dbReference>
<dbReference type="Proteomes" id="UP000732298">
    <property type="component" value="Unassembled WGS sequence"/>
</dbReference>
<organism evidence="1 2">
    <name type="scientific">Candidatus Iainarchaeum sp</name>
    <dbReference type="NCBI Taxonomy" id="3101447"/>
    <lineage>
        <taxon>Archaea</taxon>
        <taxon>Candidatus Iainarchaeota</taxon>
        <taxon>Candidatus Iainarchaeia</taxon>
        <taxon>Candidatus Iainarchaeales</taxon>
        <taxon>Candidatus Iainarchaeaceae</taxon>
        <taxon>Candidatus Iainarchaeum</taxon>
    </lineage>
</organism>
<dbReference type="GO" id="GO:0008237">
    <property type="term" value="F:metallopeptidase activity"/>
    <property type="evidence" value="ECO:0007669"/>
    <property type="project" value="InterPro"/>
</dbReference>
<dbReference type="PROSITE" id="PS51257">
    <property type="entry name" value="PROKAR_LIPOPROTEIN"/>
    <property type="match status" value="1"/>
</dbReference>
<evidence type="ECO:0000313" key="1">
    <source>
        <dbReference type="EMBL" id="MBI4210780.1"/>
    </source>
</evidence>
<comment type="caution">
    <text evidence="1">The sequence shown here is derived from an EMBL/GenBank/DDBJ whole genome shotgun (WGS) entry which is preliminary data.</text>
</comment>
<protein>
    <submittedName>
        <fullName evidence="1">Uncharacterized protein</fullName>
    </submittedName>
</protein>
<name>A0A8T3YM42_9ARCH</name>
<dbReference type="PROSITE" id="PS00018">
    <property type="entry name" value="EF_HAND_1"/>
    <property type="match status" value="1"/>
</dbReference>
<dbReference type="EMBL" id="JACQPB010000041">
    <property type="protein sequence ID" value="MBI4210780.1"/>
    <property type="molecule type" value="Genomic_DNA"/>
</dbReference>
<dbReference type="InterPro" id="IPR008969">
    <property type="entry name" value="CarboxyPept-like_regulatory"/>
</dbReference>
<dbReference type="SUPFAM" id="SSF55486">
    <property type="entry name" value="Metalloproteases ('zincins'), catalytic domain"/>
    <property type="match status" value="1"/>
</dbReference>
<dbReference type="SUPFAM" id="SSF49464">
    <property type="entry name" value="Carboxypeptidase regulatory domain-like"/>
    <property type="match status" value="1"/>
</dbReference>
<accession>A0A8T3YM42</accession>
<dbReference type="InterPro" id="IPR018247">
    <property type="entry name" value="EF_Hand_1_Ca_BS"/>
</dbReference>
<dbReference type="Gene3D" id="2.60.40.1120">
    <property type="entry name" value="Carboxypeptidase-like, regulatory domain"/>
    <property type="match status" value="1"/>
</dbReference>
<reference evidence="1" key="1">
    <citation type="submission" date="2020-07" db="EMBL/GenBank/DDBJ databases">
        <title>Huge and variable diversity of episymbiotic CPR bacteria and DPANN archaea in groundwater ecosystems.</title>
        <authorList>
            <person name="He C.Y."/>
            <person name="Keren R."/>
            <person name="Whittaker M."/>
            <person name="Farag I.F."/>
            <person name="Doudna J."/>
            <person name="Cate J.H.D."/>
            <person name="Banfield J.F."/>
        </authorList>
    </citation>
    <scope>NUCLEOTIDE SEQUENCE</scope>
    <source>
        <strain evidence="1">NC_groundwater_1296_Ag_S-0.2um_52_80</strain>
    </source>
</reference>
<dbReference type="Gene3D" id="2.60.40.10">
    <property type="entry name" value="Immunoglobulins"/>
    <property type="match status" value="1"/>
</dbReference>
<sequence length="1206" mass="129882">MWSARPKLAALAVFAFAAIALLSGCTFGQDPTAEITVYVNDASGSPVDGAYVTVYSSYSFGTGIEKTLELGGTITATDTTKNGRATFNITPGNYAFKASKDGAQGDAEQLIVSSQSSITIRLKPKEGIVTAEICTNGRDDDSDGKTDCLDEDCSGNAACTGGEMAADAGKEYRFNANREAKLSANASGGREPYSYQWSINADLQNCSIDDPTLKNPAVRCIRTGESEITLTVKDSSNPAKAATSKAALFSLAPPVELCGNGSDDDGDGSVDCADFSCYASSACIDASCKGYPAGDDKIEGAPARDIGLKSISALSALETVKATTDQLLGNGKSPGVAPQSVGTLRAISLKRKAAMLELAQSQPSLFLLNAMSEKDRQSLPENVSANIEKKEVVEGTLRVFENPHLSPGKSKESESAEPFAHTIRTTGKLEYALKFADNTGVGFVSEQKVVARGVALENVLVAKDGEPENVKVTQNPPANENLGELKFAVILAKTPGTSDPEAVDKIKSNIQYNKKILEEMAYGKSKFTFDVYGWYEVKPKSPDYTSDIDILKVAEAAGVDFSGYGGIMIVDKGQCFGCAIVGKIVYDGELAKYSGKWYSWYSPSAFDIDGFTVVSHELGHNLGLHHANKLECNGAADGDFSDCTHVEYGDSFDTMGSADGQHFNLPYKKIIGWIDAGKIITADKSGIYTINPIEKDSGILGIQIPRKVDESGKAEQFYYLELRLPIGSDEHMLKSIKKGIQLRIQNHYYENGTTHHFEQAGGEVYPLTGIISEGESFTDRQTGTSVKLMSISVESAKVEISLPNLKCTRSEPEFTVAQAKINAKPGQTAYLNAKITNRDSVACSDRQIYVEHEKGKEREYEVTFYSPTGVFYAGNSKEEPVKIASGQTINAVVTIHGSGTQGDFAREIALYEKGKKIASRPVTLSVLEKTDSTDFFGKDMAIRFKYDQSSEGYYLLDKNGKLYAVGNANNVFEDPPAMAAPARAVALDALEGGFLTMYSAGKINRVGLSYTSLRNGEVKAPTLACNIAADFRAEGGRIRAIDAYGNTIGIYYEGAYPIKCLDRNEKKVGFSTPEVVRALFSGKYENRQENEFYILTRKGEIYACNGADESFTRLKQPFSPSEGKYPVALALQQGRGIVMLDSFGNIYTSGTAQNTGAPNFGFDNARDLQIFPDGTGYGVLSADGKVYAYKGLDPPEKPVKNETALK</sequence>
<dbReference type="AlphaFoldDB" id="A0A8T3YM42"/>
<dbReference type="InterPro" id="IPR013783">
    <property type="entry name" value="Ig-like_fold"/>
</dbReference>